<dbReference type="RefSeq" id="WP_203096322.1">
    <property type="nucleotide sequence ID" value="NZ_CP059075.1"/>
</dbReference>
<reference evidence="1 2" key="1">
    <citation type="submission" date="2020-07" db="EMBL/GenBank/DDBJ databases">
        <title>Genomic characterization of Flavobacterium psychrophilum strains.</title>
        <authorList>
            <person name="Castillo D."/>
            <person name="Jorgensen J."/>
            <person name="Middelboe M."/>
        </authorList>
    </citation>
    <scope>NUCLEOTIDE SEQUENCE [LARGE SCALE GENOMIC DNA]</scope>
    <source>
        <strain evidence="1 2">FPS-R7</strain>
    </source>
</reference>
<evidence type="ECO:0000313" key="1">
    <source>
        <dbReference type="EMBL" id="QRE05277.1"/>
    </source>
</evidence>
<organism evidence="1 2">
    <name type="scientific">Flavobacterium psychrophilum</name>
    <dbReference type="NCBI Taxonomy" id="96345"/>
    <lineage>
        <taxon>Bacteria</taxon>
        <taxon>Pseudomonadati</taxon>
        <taxon>Bacteroidota</taxon>
        <taxon>Flavobacteriia</taxon>
        <taxon>Flavobacteriales</taxon>
        <taxon>Flavobacteriaceae</taxon>
        <taxon>Flavobacterium</taxon>
    </lineage>
</organism>
<sequence length="148" mass="16596">MAIVNLTTIKNWFTTGSKPTQAQFWDTWDSFWHKDDKIPIAQVEGVQSIYDAINNHIKDTNAHAGLLSYSRIYPFGTFQIFKAAGNTNGETLEIRDFGTGFINEATFMPFGIFLGGNPKELASWDTSPMYYPTPEVIPTLPIPGEVSR</sequence>
<proteinExistence type="predicted"/>
<dbReference type="Proteomes" id="UP000596329">
    <property type="component" value="Chromosome"/>
</dbReference>
<accession>A0A7U2NIU7</accession>
<gene>
    <name evidence="1" type="ORF">H0H26_06745</name>
</gene>
<name>A0A7U2NIU7_FLAPS</name>
<evidence type="ECO:0000313" key="2">
    <source>
        <dbReference type="Proteomes" id="UP000596329"/>
    </source>
</evidence>
<dbReference type="EMBL" id="CP059075">
    <property type="protein sequence ID" value="QRE05277.1"/>
    <property type="molecule type" value="Genomic_DNA"/>
</dbReference>
<dbReference type="AlphaFoldDB" id="A0A7U2NIU7"/>
<protein>
    <submittedName>
        <fullName evidence="1">Uncharacterized protein</fullName>
    </submittedName>
</protein>